<keyword evidence="2" id="KW-1185">Reference proteome</keyword>
<dbReference type="EMBL" id="CAJNNV010025048">
    <property type="protein sequence ID" value="CAE8611810.1"/>
    <property type="molecule type" value="Genomic_DNA"/>
</dbReference>
<organism evidence="1 2">
    <name type="scientific">Polarella glacialis</name>
    <name type="common">Dinoflagellate</name>
    <dbReference type="NCBI Taxonomy" id="89957"/>
    <lineage>
        <taxon>Eukaryota</taxon>
        <taxon>Sar</taxon>
        <taxon>Alveolata</taxon>
        <taxon>Dinophyceae</taxon>
        <taxon>Suessiales</taxon>
        <taxon>Suessiaceae</taxon>
        <taxon>Polarella</taxon>
    </lineage>
</organism>
<name>A0A813FG90_POLGL</name>
<evidence type="ECO:0000313" key="2">
    <source>
        <dbReference type="Proteomes" id="UP000654075"/>
    </source>
</evidence>
<dbReference type="Proteomes" id="UP000654075">
    <property type="component" value="Unassembled WGS sequence"/>
</dbReference>
<gene>
    <name evidence="1" type="ORF">PGLA1383_LOCUS29610</name>
</gene>
<sequence length="75" mass="8149">MGARTADDEPLDGRPMVIDTQSSCYVPLQTPDGQQFRLVPMARLKEEDIPKGVLDALRRQGTLTLPPDDDAAPAS</sequence>
<protein>
    <submittedName>
        <fullName evidence="1">Uncharacterized protein</fullName>
    </submittedName>
</protein>
<comment type="caution">
    <text evidence="1">The sequence shown here is derived from an EMBL/GenBank/DDBJ whole genome shotgun (WGS) entry which is preliminary data.</text>
</comment>
<evidence type="ECO:0000313" key="1">
    <source>
        <dbReference type="EMBL" id="CAE8611810.1"/>
    </source>
</evidence>
<reference evidence="1" key="1">
    <citation type="submission" date="2021-02" db="EMBL/GenBank/DDBJ databases">
        <authorList>
            <person name="Dougan E. K."/>
            <person name="Rhodes N."/>
            <person name="Thang M."/>
            <person name="Chan C."/>
        </authorList>
    </citation>
    <scope>NUCLEOTIDE SEQUENCE</scope>
</reference>
<accession>A0A813FG90</accession>
<dbReference type="AlphaFoldDB" id="A0A813FG90"/>
<proteinExistence type="predicted"/>